<comment type="subcellular location">
    <subcellularLocation>
        <location evidence="6">Cytoplasm</location>
    </subcellularLocation>
</comment>
<dbReference type="GO" id="GO:0006281">
    <property type="term" value="P:DNA repair"/>
    <property type="evidence" value="ECO:0007669"/>
    <property type="project" value="UniProtKB-UniRule"/>
</dbReference>
<proteinExistence type="inferred from homology"/>
<dbReference type="GO" id="GO:0005524">
    <property type="term" value="F:ATP binding"/>
    <property type="evidence" value="ECO:0007669"/>
    <property type="project" value="InterPro"/>
</dbReference>
<dbReference type="GO" id="GO:0009379">
    <property type="term" value="C:Holliday junction helicase complex"/>
    <property type="evidence" value="ECO:0007669"/>
    <property type="project" value="InterPro"/>
</dbReference>
<keyword evidence="3 6" id="KW-0238">DNA-binding</keyword>
<evidence type="ECO:0000259" key="7">
    <source>
        <dbReference type="SMART" id="SM00278"/>
    </source>
</evidence>
<keyword evidence="5 6" id="KW-0234">DNA repair</keyword>
<dbReference type="GO" id="GO:0005737">
    <property type="term" value="C:cytoplasm"/>
    <property type="evidence" value="ECO:0007669"/>
    <property type="project" value="UniProtKB-SubCell"/>
</dbReference>
<dbReference type="Gene3D" id="1.10.150.20">
    <property type="entry name" value="5' to 3' exonuclease, C-terminal subdomain"/>
    <property type="match status" value="1"/>
</dbReference>
<evidence type="ECO:0000256" key="3">
    <source>
        <dbReference type="ARBA" id="ARBA00023125"/>
    </source>
</evidence>
<evidence type="ECO:0000256" key="5">
    <source>
        <dbReference type="ARBA" id="ARBA00023204"/>
    </source>
</evidence>
<dbReference type="PATRIC" id="fig|13035.3.peg.2789"/>
<evidence type="ECO:0000256" key="4">
    <source>
        <dbReference type="ARBA" id="ARBA00023172"/>
    </source>
</evidence>
<comment type="function">
    <text evidence="6">The RuvA-RuvB-RuvC complex processes Holliday junction (HJ) DNA during genetic recombination and DNA repair, while the RuvA-RuvB complex plays an important role in the rescue of blocked DNA replication forks via replication fork reversal (RFR). RuvA specifically binds to HJ cruciform DNA, conferring on it an open structure. The RuvB hexamer acts as an ATP-dependent pump, pulling dsDNA into and through the RuvAB complex. HJ branch migration allows RuvC to scan DNA until it finds its consensus sequence, where it cleaves and resolves the cruciform DNA.</text>
</comment>
<reference evidence="8" key="1">
    <citation type="submission" date="2012-04" db="EMBL/GenBank/DDBJ databases">
        <title>Finished genome of Dactylococcopsis salina PCC 8305.</title>
        <authorList>
            <consortium name="US DOE Joint Genome Institute"/>
            <person name="Gugger M."/>
            <person name="Coursin T."/>
            <person name="Rippka R."/>
            <person name="Tandeau De Marsac N."/>
            <person name="Huntemann M."/>
            <person name="Wei C.-L."/>
            <person name="Han J."/>
            <person name="Detter J.C."/>
            <person name="Han C."/>
            <person name="Tapia R."/>
            <person name="Daligault H."/>
            <person name="Chen A."/>
            <person name="Krypides N."/>
            <person name="Mavromatis K."/>
            <person name="Markowitz V."/>
            <person name="Szeto E."/>
            <person name="Ivanova N."/>
            <person name="Ovchinnikova G."/>
            <person name="Pagani I."/>
            <person name="Pati A."/>
            <person name="Goodwin L."/>
            <person name="Peters L."/>
            <person name="Pitluck S."/>
            <person name="Woyke T."/>
            <person name="Kerfeld C."/>
        </authorList>
    </citation>
    <scope>NUCLEOTIDE SEQUENCE [LARGE SCALE GENOMIC DNA]</scope>
    <source>
        <strain evidence="8">PCC 8305</strain>
    </source>
</reference>
<keyword evidence="8" id="KW-0347">Helicase</keyword>
<keyword evidence="4 6" id="KW-0233">DNA recombination</keyword>
<evidence type="ECO:0000313" key="8">
    <source>
        <dbReference type="EMBL" id="AFZ51047.1"/>
    </source>
</evidence>
<evidence type="ECO:0000256" key="1">
    <source>
        <dbReference type="ARBA" id="ARBA00022490"/>
    </source>
</evidence>
<name>K9YX10_DACS8</name>
<dbReference type="SMART" id="SM00278">
    <property type="entry name" value="HhH1"/>
    <property type="match status" value="2"/>
</dbReference>
<dbReference type="Pfam" id="PF07499">
    <property type="entry name" value="RuvA_C"/>
    <property type="match status" value="1"/>
</dbReference>
<dbReference type="GO" id="GO:0048476">
    <property type="term" value="C:Holliday junction resolvase complex"/>
    <property type="evidence" value="ECO:0007669"/>
    <property type="project" value="UniProtKB-UniRule"/>
</dbReference>
<keyword evidence="8" id="KW-0067">ATP-binding</keyword>
<dbReference type="EMBL" id="CP003944">
    <property type="protein sequence ID" value="AFZ51047.1"/>
    <property type="molecule type" value="Genomic_DNA"/>
</dbReference>
<dbReference type="OrthoDB" id="5293449at2"/>
<dbReference type="STRING" id="13035.Dacsa_2451"/>
<dbReference type="GO" id="GO:0009378">
    <property type="term" value="F:four-way junction helicase activity"/>
    <property type="evidence" value="ECO:0007669"/>
    <property type="project" value="InterPro"/>
</dbReference>
<dbReference type="Proteomes" id="UP000010482">
    <property type="component" value="Chromosome"/>
</dbReference>
<sequence>MINYLRGNVVRLIKNTGNRVTLILEVNQIGYEIQIPSRLGRQWEEDNTESAQVFTDQQIRDDAIVLYGFESAAERDLFRKLIAVNGVGSQMAIALIDTLGLRELVEGIVNENTQLLSKTPGVGKKTAERIALELKTKLAQWRTEAGLVSQGDESIVPKAEIREDIEMTLLALGYSETEIQQALSVISQDSLLAKNPNPEEWIRSAIAWLSQ</sequence>
<evidence type="ECO:0000313" key="9">
    <source>
        <dbReference type="Proteomes" id="UP000010482"/>
    </source>
</evidence>
<dbReference type="InterPro" id="IPR010994">
    <property type="entry name" value="RuvA_2-like"/>
</dbReference>
<feature type="region of interest" description="Domain III" evidence="6">
    <location>
        <begin position="159"/>
        <end position="211"/>
    </location>
</feature>
<dbReference type="InterPro" id="IPR036267">
    <property type="entry name" value="RuvA_C_sf"/>
</dbReference>
<comment type="similarity">
    <text evidence="6">Belongs to the RuvA family.</text>
</comment>
<dbReference type="SUPFAM" id="SSF46929">
    <property type="entry name" value="DNA helicase RuvA subunit, C-terminal domain"/>
    <property type="match status" value="1"/>
</dbReference>
<keyword evidence="2 6" id="KW-0227">DNA damage</keyword>
<keyword evidence="9" id="KW-1185">Reference proteome</keyword>
<comment type="domain">
    <text evidence="6">Has three domains with a flexible linker between the domains II and III and assumes an 'L' shape. Domain III is highly mobile and contacts RuvB.</text>
</comment>
<evidence type="ECO:0000256" key="2">
    <source>
        <dbReference type="ARBA" id="ARBA00022763"/>
    </source>
</evidence>
<keyword evidence="8" id="KW-0378">Hydrolase</keyword>
<gene>
    <name evidence="6" type="primary">ruvA</name>
    <name evidence="8" type="ORF">Dacsa_2451</name>
</gene>
<keyword evidence="1 6" id="KW-0963">Cytoplasm</keyword>
<comment type="subunit">
    <text evidence="6">Homotetramer. Forms an RuvA(8)-RuvB(12)-Holliday junction (HJ) complex. HJ DNA is sandwiched between 2 RuvA tetramers; dsDNA enters through RuvA and exits via RuvB. An RuvB hexamer assembles on each DNA strand where it exits the tetramer. Each RuvB hexamer is contacted by two RuvA subunits (via domain III) on 2 adjacent RuvB subunits; this complex drives branch migration. In the full resolvosome a probable DNA-RuvA(4)-RuvB(12)-RuvC(2) complex forms which resolves the HJ.</text>
</comment>
<evidence type="ECO:0000256" key="6">
    <source>
        <dbReference type="HAMAP-Rule" id="MF_00031"/>
    </source>
</evidence>
<feature type="domain" description="Helix-hairpin-helix DNA-binding motif class 1" evidence="7">
    <location>
        <begin position="79"/>
        <end position="98"/>
    </location>
</feature>
<dbReference type="Pfam" id="PF01330">
    <property type="entry name" value="RuvA_N"/>
    <property type="match status" value="1"/>
</dbReference>
<dbReference type="RefSeq" id="WP_015230037.1">
    <property type="nucleotide sequence ID" value="NC_019780.1"/>
</dbReference>
<dbReference type="eggNOG" id="COG0632">
    <property type="taxonomic scope" value="Bacteria"/>
</dbReference>
<dbReference type="InterPro" id="IPR003583">
    <property type="entry name" value="Hlx-hairpin-Hlx_DNA-bd_motif"/>
</dbReference>
<dbReference type="InterPro" id="IPR000085">
    <property type="entry name" value="RuvA"/>
</dbReference>
<organism evidence="8 9">
    <name type="scientific">Dactylococcopsis salina (strain PCC 8305)</name>
    <name type="common">Myxobactron salinum</name>
    <dbReference type="NCBI Taxonomy" id="13035"/>
    <lineage>
        <taxon>Bacteria</taxon>
        <taxon>Bacillati</taxon>
        <taxon>Cyanobacteriota</taxon>
        <taxon>Cyanophyceae</taxon>
        <taxon>Nodosilineales</taxon>
        <taxon>Cymatolegaceae</taxon>
        <taxon>Dactylococcopsis</taxon>
    </lineage>
</organism>
<dbReference type="Pfam" id="PF14520">
    <property type="entry name" value="HHH_5"/>
    <property type="match status" value="1"/>
</dbReference>
<dbReference type="HOGENOM" id="CLU_087936_0_0_3"/>
<comment type="caution">
    <text evidence="6">Lacks conserved residue(s) required for the propagation of feature annotation.</text>
</comment>
<dbReference type="GO" id="GO:0000400">
    <property type="term" value="F:four-way junction DNA binding"/>
    <property type="evidence" value="ECO:0007669"/>
    <property type="project" value="UniProtKB-UniRule"/>
</dbReference>
<dbReference type="HAMAP" id="MF_00031">
    <property type="entry name" value="DNA_HJ_migration_RuvA"/>
    <property type="match status" value="1"/>
</dbReference>
<dbReference type="InterPro" id="IPR011114">
    <property type="entry name" value="RuvA_C"/>
</dbReference>
<dbReference type="SUPFAM" id="SSF47781">
    <property type="entry name" value="RuvA domain 2-like"/>
    <property type="match status" value="1"/>
</dbReference>
<protein>
    <recommendedName>
        <fullName evidence="6">Holliday junction branch migration complex subunit RuvA</fullName>
    </recommendedName>
</protein>
<dbReference type="KEGG" id="dsl:Dacsa_2451"/>
<dbReference type="InterPro" id="IPR012340">
    <property type="entry name" value="NA-bd_OB-fold"/>
</dbReference>
<dbReference type="NCBIfam" id="TIGR00084">
    <property type="entry name" value="ruvA"/>
    <property type="match status" value="1"/>
</dbReference>
<accession>K9YX10</accession>
<dbReference type="AlphaFoldDB" id="K9YX10"/>
<dbReference type="InterPro" id="IPR013849">
    <property type="entry name" value="DNA_helicase_Holl-junc_RuvA_I"/>
</dbReference>
<dbReference type="SUPFAM" id="SSF50249">
    <property type="entry name" value="Nucleic acid-binding proteins"/>
    <property type="match status" value="1"/>
</dbReference>
<dbReference type="Gene3D" id="2.40.50.140">
    <property type="entry name" value="Nucleic acid-binding proteins"/>
    <property type="match status" value="1"/>
</dbReference>
<dbReference type="CDD" id="cd14332">
    <property type="entry name" value="UBA_RuvA_C"/>
    <property type="match status" value="1"/>
</dbReference>
<dbReference type="GO" id="GO:0006310">
    <property type="term" value="P:DNA recombination"/>
    <property type="evidence" value="ECO:0007669"/>
    <property type="project" value="UniProtKB-UniRule"/>
</dbReference>
<keyword evidence="8" id="KW-0547">Nucleotide-binding</keyword>
<feature type="domain" description="Helix-hairpin-helix DNA-binding motif class 1" evidence="7">
    <location>
        <begin position="114"/>
        <end position="133"/>
    </location>
</feature>